<dbReference type="InterPro" id="IPR036860">
    <property type="entry name" value="SH2_dom_sf"/>
</dbReference>
<dbReference type="KEGG" id="mbr:MONBRDRAFT_33057"/>
<dbReference type="SUPFAM" id="SSF55550">
    <property type="entry name" value="SH2 domain"/>
    <property type="match status" value="1"/>
</dbReference>
<dbReference type="Proteomes" id="UP000001357">
    <property type="component" value="Unassembled WGS sequence"/>
</dbReference>
<evidence type="ECO:0008006" key="4">
    <source>
        <dbReference type="Google" id="ProtNLM"/>
    </source>
</evidence>
<name>A9V399_MONBE</name>
<protein>
    <recommendedName>
        <fullName evidence="4">SH2 domain-containing protein</fullName>
    </recommendedName>
</protein>
<accession>A9V399</accession>
<evidence type="ECO:0000313" key="2">
    <source>
        <dbReference type="EMBL" id="EDQ88152.1"/>
    </source>
</evidence>
<dbReference type="EMBL" id="CH991556">
    <property type="protein sequence ID" value="EDQ88152.1"/>
    <property type="molecule type" value="Genomic_DNA"/>
</dbReference>
<feature type="region of interest" description="Disordered" evidence="1">
    <location>
        <begin position="486"/>
        <end position="511"/>
    </location>
</feature>
<proteinExistence type="predicted"/>
<dbReference type="Gene3D" id="3.30.505.10">
    <property type="entry name" value="SH2 domain"/>
    <property type="match status" value="1"/>
</dbReference>
<sequence>MVNSTMITNNSLVGCAALLRAKGKLHDYVILSMKEAEQAVKLATNGSQLCINAEGLARTTRLVGFHQAPDTVITGIMTAFDATNRLLSLSYCDGAFVHTKRVHLDEVLDINPRLRYHPLCIELQHEGDRVRLPKSHDPHMPLFATEQELALYYTRQPLQLRCWEREGDVAPVRLRNSLNKVKLSADELNKSFVRQVEQSLPLNVSAALVDALMAQHWCQAGDFLIRRVQPDEEAAANALYSVCLMAAIRVHHAHIYVNDEGLYWFKQDPDAMYPTLCELIDHIIIHERFEGIPLRRIVHPSAESLSLAQERVEDVCGPSETPAQFDRLMGSDLKRSRPDNYLEASRPSNGSNGTGTGSPQSLTVPIASMTVHGGDWGPSSDFDEDTVYSADVRNIAFITEASKSQFTDDENEQAAQGHPVLQLGLGGEVVHTVKRPTGRRNESANAFMRRYLPMGLGVQIDDEQASDVPQADLLTVWGRSKTGTFMRSRNASAPPRDNPVSGFVIPEHQVPPPRARPFSWSGLLKNSAQSEIDDVFD</sequence>
<reference evidence="2 3" key="1">
    <citation type="journal article" date="2008" name="Nature">
        <title>The genome of the choanoflagellate Monosiga brevicollis and the origin of metazoans.</title>
        <authorList>
            <consortium name="JGI Sequencing"/>
            <person name="King N."/>
            <person name="Westbrook M.J."/>
            <person name="Young S.L."/>
            <person name="Kuo A."/>
            <person name="Abedin M."/>
            <person name="Chapman J."/>
            <person name="Fairclough S."/>
            <person name="Hellsten U."/>
            <person name="Isogai Y."/>
            <person name="Letunic I."/>
            <person name="Marr M."/>
            <person name="Pincus D."/>
            <person name="Putnam N."/>
            <person name="Rokas A."/>
            <person name="Wright K.J."/>
            <person name="Zuzow R."/>
            <person name="Dirks W."/>
            <person name="Good M."/>
            <person name="Goodstein D."/>
            <person name="Lemons D."/>
            <person name="Li W."/>
            <person name="Lyons J.B."/>
            <person name="Morris A."/>
            <person name="Nichols S."/>
            <person name="Richter D.J."/>
            <person name="Salamov A."/>
            <person name="Bork P."/>
            <person name="Lim W.A."/>
            <person name="Manning G."/>
            <person name="Miller W.T."/>
            <person name="McGinnis W."/>
            <person name="Shapiro H."/>
            <person name="Tjian R."/>
            <person name="Grigoriev I.V."/>
            <person name="Rokhsar D."/>
        </authorList>
    </citation>
    <scope>NUCLEOTIDE SEQUENCE [LARGE SCALE GENOMIC DNA]</scope>
    <source>
        <strain evidence="3">MX1 / ATCC 50154</strain>
    </source>
</reference>
<evidence type="ECO:0000313" key="3">
    <source>
        <dbReference type="Proteomes" id="UP000001357"/>
    </source>
</evidence>
<dbReference type="RefSeq" id="XP_001747228.1">
    <property type="nucleotide sequence ID" value="XM_001747176.1"/>
</dbReference>
<keyword evidence="3" id="KW-1185">Reference proteome</keyword>
<organism evidence="2 3">
    <name type="scientific">Monosiga brevicollis</name>
    <name type="common">Choanoflagellate</name>
    <dbReference type="NCBI Taxonomy" id="81824"/>
    <lineage>
        <taxon>Eukaryota</taxon>
        <taxon>Choanoflagellata</taxon>
        <taxon>Craspedida</taxon>
        <taxon>Salpingoecidae</taxon>
        <taxon>Monosiga</taxon>
    </lineage>
</organism>
<dbReference type="AlphaFoldDB" id="A9V399"/>
<evidence type="ECO:0000256" key="1">
    <source>
        <dbReference type="SAM" id="MobiDB-lite"/>
    </source>
</evidence>
<dbReference type="GeneID" id="5892326"/>
<dbReference type="InParanoid" id="A9V399"/>
<gene>
    <name evidence="2" type="ORF">MONBRDRAFT_33057</name>
</gene>
<feature type="region of interest" description="Disordered" evidence="1">
    <location>
        <begin position="316"/>
        <end position="362"/>
    </location>
</feature>